<reference evidence="6 7" key="1">
    <citation type="journal article" date="2019" name="Int. J. Syst. Evol. Microbiol.">
        <title>The Global Catalogue of Microorganisms (GCM) 10K type strain sequencing project: providing services to taxonomists for standard genome sequencing and annotation.</title>
        <authorList>
            <consortium name="The Broad Institute Genomics Platform"/>
            <consortium name="The Broad Institute Genome Sequencing Center for Infectious Disease"/>
            <person name="Wu L."/>
            <person name="Ma J."/>
        </authorList>
    </citation>
    <scope>NUCLEOTIDE SEQUENCE [LARGE SCALE GENOMIC DNA]</scope>
    <source>
        <strain evidence="6 7">JCM 4788</strain>
    </source>
</reference>
<dbReference type="InterPro" id="IPR011761">
    <property type="entry name" value="ATP-grasp"/>
</dbReference>
<dbReference type="Proteomes" id="UP001500879">
    <property type="component" value="Unassembled WGS sequence"/>
</dbReference>
<dbReference type="SUPFAM" id="SSF56059">
    <property type="entry name" value="Glutathione synthetase ATP-binding domain-like"/>
    <property type="match status" value="1"/>
</dbReference>
<dbReference type="EMBL" id="BAAABX010000048">
    <property type="protein sequence ID" value="GAA0417818.1"/>
    <property type="molecule type" value="Genomic_DNA"/>
</dbReference>
<protein>
    <submittedName>
        <fullName evidence="6">Carboxylate--amine ligase</fullName>
    </submittedName>
</protein>
<dbReference type="PROSITE" id="PS50975">
    <property type="entry name" value="ATP_GRASP"/>
    <property type="match status" value="1"/>
</dbReference>
<dbReference type="InterPro" id="IPR052032">
    <property type="entry name" value="ATP-dep_AA_Ligase"/>
</dbReference>
<evidence type="ECO:0000256" key="1">
    <source>
        <dbReference type="ARBA" id="ARBA00022598"/>
    </source>
</evidence>
<evidence type="ECO:0000256" key="4">
    <source>
        <dbReference type="PROSITE-ProRule" id="PRU00409"/>
    </source>
</evidence>
<evidence type="ECO:0000259" key="5">
    <source>
        <dbReference type="PROSITE" id="PS50975"/>
    </source>
</evidence>
<gene>
    <name evidence="6" type="ORF">GCM10010357_43960</name>
</gene>
<dbReference type="Gene3D" id="3.40.50.20">
    <property type="match status" value="1"/>
</dbReference>
<dbReference type="PANTHER" id="PTHR43585:SF2">
    <property type="entry name" value="ATP-GRASP ENZYME FSQD"/>
    <property type="match status" value="1"/>
</dbReference>
<evidence type="ECO:0000256" key="2">
    <source>
        <dbReference type="ARBA" id="ARBA00022741"/>
    </source>
</evidence>
<proteinExistence type="predicted"/>
<keyword evidence="3 4" id="KW-0067">ATP-binding</keyword>
<keyword evidence="2 4" id="KW-0547">Nucleotide-binding</keyword>
<dbReference type="Gene3D" id="3.30.1490.20">
    <property type="entry name" value="ATP-grasp fold, A domain"/>
    <property type="match status" value="1"/>
</dbReference>
<dbReference type="Gene3D" id="3.30.470.20">
    <property type="entry name" value="ATP-grasp fold, B domain"/>
    <property type="match status" value="1"/>
</dbReference>
<keyword evidence="1 6" id="KW-0436">Ligase</keyword>
<sequence>MIDRVADGSPKVSPVMHLLALTPTDSLTEGYLPAAARLGLDVMLLTDAPDAHRRAYERCGGNAGNAWPRIDIVPCEVRDFREVIARIAAHNRRPEAVFTNSDHLQVQAALAADWFGLPGKDWRAALRTKNKAHMRRALAESGLEALWSAELSSPGEAESIRPPFPCVVKPREGVAGEDVGLVEDGGRLLRHCREVWARRPGLPLVVEEYLPGPVHTLETLGDGHALHILGSFHEVGVAPPHFVLLRGDLLPETPRPHTEQVVERLRALGVGFGSCHTEFVIQGDRARVIEVNYRSIGDHADLGLADALSIPLFEHILRTHLGRPLPACLGARTARRALRIEAVLAERGGRLKAAPGPVEYERDEVRLVYRPMREVGEERLLHHSDRDQLGIVRATGPDQDRIGRVVAAFRAEHHWELV</sequence>
<dbReference type="InterPro" id="IPR003806">
    <property type="entry name" value="ATP-grasp_PylC-type"/>
</dbReference>
<comment type="caution">
    <text evidence="6">The sequence shown here is derived from an EMBL/GenBank/DDBJ whole genome shotgun (WGS) entry which is preliminary data.</text>
</comment>
<evidence type="ECO:0000256" key="3">
    <source>
        <dbReference type="ARBA" id="ARBA00022840"/>
    </source>
</evidence>
<evidence type="ECO:0000313" key="6">
    <source>
        <dbReference type="EMBL" id="GAA0417818.1"/>
    </source>
</evidence>
<dbReference type="GO" id="GO:0016874">
    <property type="term" value="F:ligase activity"/>
    <property type="evidence" value="ECO:0007669"/>
    <property type="project" value="UniProtKB-KW"/>
</dbReference>
<evidence type="ECO:0000313" key="7">
    <source>
        <dbReference type="Proteomes" id="UP001500879"/>
    </source>
</evidence>
<dbReference type="PANTHER" id="PTHR43585">
    <property type="entry name" value="FUMIPYRROLE BIOSYNTHESIS PROTEIN C"/>
    <property type="match status" value="1"/>
</dbReference>
<organism evidence="6 7">
    <name type="scientific">Streptomyces luteireticuli</name>
    <dbReference type="NCBI Taxonomy" id="173858"/>
    <lineage>
        <taxon>Bacteria</taxon>
        <taxon>Bacillati</taxon>
        <taxon>Actinomycetota</taxon>
        <taxon>Actinomycetes</taxon>
        <taxon>Kitasatosporales</taxon>
        <taxon>Streptomycetaceae</taxon>
        <taxon>Streptomyces</taxon>
    </lineage>
</organism>
<accession>A0ABN0YXR6</accession>
<name>A0ABN0YXR6_9ACTN</name>
<feature type="domain" description="ATP-grasp" evidence="5">
    <location>
        <begin position="135"/>
        <end position="321"/>
    </location>
</feature>
<dbReference type="Pfam" id="PF02655">
    <property type="entry name" value="ATP-grasp_3"/>
    <property type="match status" value="1"/>
</dbReference>
<keyword evidence="7" id="KW-1185">Reference proteome</keyword>
<dbReference type="InterPro" id="IPR013815">
    <property type="entry name" value="ATP_grasp_subdomain_1"/>
</dbReference>